<dbReference type="AlphaFoldDB" id="A0A5P8JQE6"/>
<evidence type="ECO:0000313" key="2">
    <source>
        <dbReference type="EMBL" id="QFQ91004.1"/>
    </source>
</evidence>
<dbReference type="RefSeq" id="WP_054713886.1">
    <property type="nucleotide sequence ID" value="NZ_CP045068.1"/>
</dbReference>
<accession>A0A5P8JQE6</accession>
<gene>
    <name evidence="2" type="ORF">LM010_06000</name>
</gene>
<protein>
    <submittedName>
        <fullName evidence="2">DUF1492 domain-containing protein</fullName>
    </submittedName>
</protein>
<dbReference type="EMBL" id="CP045068">
    <property type="protein sequence ID" value="QFQ91004.1"/>
    <property type="molecule type" value="Genomic_DNA"/>
</dbReference>
<dbReference type="InterPro" id="IPR010861">
    <property type="entry name" value="DUF1492"/>
</dbReference>
<dbReference type="Pfam" id="PF07374">
    <property type="entry name" value="DUF1492"/>
    <property type="match status" value="1"/>
</dbReference>
<organism evidence="2 3">
    <name type="scientific">Lacticaseibacillus manihotivorans</name>
    <dbReference type="NCBI Taxonomy" id="88233"/>
    <lineage>
        <taxon>Bacteria</taxon>
        <taxon>Bacillati</taxon>
        <taxon>Bacillota</taxon>
        <taxon>Bacilli</taxon>
        <taxon>Lactobacillales</taxon>
        <taxon>Lactobacillaceae</taxon>
        <taxon>Lacticaseibacillus</taxon>
    </lineage>
</organism>
<reference evidence="2 3" key="1">
    <citation type="submission" date="2019-10" db="EMBL/GenBank/DDBJ databases">
        <title>Genome sequencing of Lactobacillus manihotivorans.</title>
        <authorList>
            <person name="Kim K."/>
        </authorList>
    </citation>
    <scope>NUCLEOTIDE SEQUENCE [LARGE SCALE GENOMIC DNA]</scope>
    <source>
        <strain evidence="2 3">LM010</strain>
    </source>
</reference>
<evidence type="ECO:0000313" key="3">
    <source>
        <dbReference type="Proteomes" id="UP000388452"/>
    </source>
</evidence>
<evidence type="ECO:0000256" key="1">
    <source>
        <dbReference type="SAM" id="MobiDB-lite"/>
    </source>
</evidence>
<sequence>MGVVQTYEWRLNRKETAANADAELKDYRHRHQKSRRPEVAGLKSPSLDGMPRTDSIENGQEGKLLGHLSDQEFCQQVVRAIECIEDDDQRTILTLLYITKPITAEAIQQRLHMSNTAYYHKLEDALVSFAEVWPPIPSDLLVYHSERL</sequence>
<dbReference type="Proteomes" id="UP000388452">
    <property type="component" value="Chromosome"/>
</dbReference>
<proteinExistence type="predicted"/>
<name>A0A5P8JQE6_9LACO</name>
<feature type="region of interest" description="Disordered" evidence="1">
    <location>
        <begin position="25"/>
        <end position="61"/>
    </location>
</feature>